<comment type="caution">
    <text evidence="3">The sequence shown here is derived from an EMBL/GenBank/DDBJ whole genome shotgun (WGS) entry which is preliminary data.</text>
</comment>
<accession>A0AAV2IMM9</accession>
<reference evidence="3 4" key="1">
    <citation type="submission" date="2024-04" db="EMBL/GenBank/DDBJ databases">
        <authorList>
            <consortium name="Genoscope - CEA"/>
            <person name="William W."/>
        </authorList>
    </citation>
    <scope>NUCLEOTIDE SEQUENCE [LARGE SCALE GENOMIC DNA]</scope>
</reference>
<evidence type="ECO:0000313" key="3">
    <source>
        <dbReference type="EMBL" id="CAL1547893.1"/>
    </source>
</evidence>
<dbReference type="EMBL" id="CAXITT010001094">
    <property type="protein sequence ID" value="CAL1547893.1"/>
    <property type="molecule type" value="Genomic_DNA"/>
</dbReference>
<feature type="compositionally biased region" description="Basic and acidic residues" evidence="2">
    <location>
        <begin position="107"/>
        <end position="125"/>
    </location>
</feature>
<name>A0AAV2IMM9_LYMST</name>
<protein>
    <submittedName>
        <fullName evidence="3">Uncharacterized protein</fullName>
    </submittedName>
</protein>
<evidence type="ECO:0000256" key="2">
    <source>
        <dbReference type="SAM" id="MobiDB-lite"/>
    </source>
</evidence>
<evidence type="ECO:0000256" key="1">
    <source>
        <dbReference type="ARBA" id="ARBA00008368"/>
    </source>
</evidence>
<feature type="region of interest" description="Disordered" evidence="2">
    <location>
        <begin position="173"/>
        <end position="192"/>
    </location>
</feature>
<proteinExistence type="inferred from homology"/>
<dbReference type="PANTHER" id="PTHR23143:SF23">
    <property type="entry name" value="ZINC FINGER PROTEIN 729-LIKE"/>
    <property type="match status" value="1"/>
</dbReference>
<organism evidence="3 4">
    <name type="scientific">Lymnaea stagnalis</name>
    <name type="common">Great pond snail</name>
    <name type="synonym">Helix stagnalis</name>
    <dbReference type="NCBI Taxonomy" id="6523"/>
    <lineage>
        <taxon>Eukaryota</taxon>
        <taxon>Metazoa</taxon>
        <taxon>Spiralia</taxon>
        <taxon>Lophotrochozoa</taxon>
        <taxon>Mollusca</taxon>
        <taxon>Gastropoda</taxon>
        <taxon>Heterobranchia</taxon>
        <taxon>Euthyneura</taxon>
        <taxon>Panpulmonata</taxon>
        <taxon>Hygrophila</taxon>
        <taxon>Lymnaeoidea</taxon>
        <taxon>Lymnaeidae</taxon>
        <taxon>Lymnaea</taxon>
    </lineage>
</organism>
<dbReference type="AlphaFoldDB" id="A0AAV2IMM9"/>
<keyword evidence="4" id="KW-1185">Reference proteome</keyword>
<evidence type="ECO:0000313" key="4">
    <source>
        <dbReference type="Proteomes" id="UP001497497"/>
    </source>
</evidence>
<dbReference type="Proteomes" id="UP001497497">
    <property type="component" value="Unassembled WGS sequence"/>
</dbReference>
<sequence>MDRMPKYYGKRGAQSHPQTLEMLYPAPRYTIMTPNIRSSKECTNGRHQHISSPILPAFDSLTKQLHGQSAILSAFDSQTQHLHNHAIHHRDNGMTVGDGVSKSVRVGSEKPSAREDMSKNKRIPDSAEDLYNQTKDLYNQAEGLNSQNEGLYNQAEGLYSQNEGLYSQNEGLYSQNEGMNSQNQNEGLYSQNEGLYSQNEGLYSQNEGLYSLE</sequence>
<dbReference type="InterPro" id="IPR026737">
    <property type="entry name" value="GOLGA6L"/>
</dbReference>
<gene>
    <name evidence="3" type="ORF">GSLYS_00021210001</name>
</gene>
<dbReference type="PANTHER" id="PTHR23143">
    <property type="entry name" value="TRICHOHYALIN-RELATED"/>
    <property type="match status" value="1"/>
</dbReference>
<comment type="similarity">
    <text evidence="1">Belongs to the GOLGA6 family.</text>
</comment>
<feature type="region of interest" description="Disordered" evidence="2">
    <location>
        <begin position="104"/>
        <end position="128"/>
    </location>
</feature>